<evidence type="ECO:0000259" key="23">
    <source>
        <dbReference type="PROSITE" id="PS50894"/>
    </source>
</evidence>
<keyword evidence="9" id="KW-0418">Kinase</keyword>
<dbReference type="EC" id="2.7.13.3" evidence="3"/>
<dbReference type="InterPro" id="IPR008207">
    <property type="entry name" value="Sig_transdc_His_kin_Hpt_dom"/>
</dbReference>
<feature type="modified residue" description="4-aspartylphosphate" evidence="17">
    <location>
        <position position="982"/>
    </location>
</feature>
<dbReference type="PROSITE" id="PS50110">
    <property type="entry name" value="RESPONSE_REGULATORY"/>
    <property type="match status" value="1"/>
</dbReference>
<dbReference type="CDD" id="cd17546">
    <property type="entry name" value="REC_hyHK_CKI1_RcsC-like"/>
    <property type="match status" value="1"/>
</dbReference>
<gene>
    <name evidence="24" type="ORF">FHP25_02460</name>
</gene>
<dbReference type="SUPFAM" id="SSF52172">
    <property type="entry name" value="CheY-like"/>
    <property type="match status" value="1"/>
</dbReference>
<feature type="compositionally biased region" description="Pro residues" evidence="19">
    <location>
        <begin position="23"/>
        <end position="35"/>
    </location>
</feature>
<feature type="region of interest" description="Disordered" evidence="19">
    <location>
        <begin position="1"/>
        <end position="36"/>
    </location>
</feature>
<feature type="transmembrane region" description="Helical" evidence="20">
    <location>
        <begin position="170"/>
        <end position="187"/>
    </location>
</feature>
<dbReference type="Pfam" id="PF00512">
    <property type="entry name" value="HisKA"/>
    <property type="match status" value="1"/>
</dbReference>
<dbReference type="Gene3D" id="1.20.120.160">
    <property type="entry name" value="HPT domain"/>
    <property type="match status" value="1"/>
</dbReference>
<dbReference type="EMBL" id="VDUZ01000002">
    <property type="protein sequence ID" value="TXL81949.1"/>
    <property type="molecule type" value="Genomic_DNA"/>
</dbReference>
<dbReference type="InterPro" id="IPR036641">
    <property type="entry name" value="HPT_dom_sf"/>
</dbReference>
<dbReference type="InterPro" id="IPR000014">
    <property type="entry name" value="PAS"/>
</dbReference>
<dbReference type="PROSITE" id="PS50109">
    <property type="entry name" value="HIS_KIN"/>
    <property type="match status" value="1"/>
</dbReference>
<evidence type="ECO:0000259" key="21">
    <source>
        <dbReference type="PROSITE" id="PS50109"/>
    </source>
</evidence>
<dbReference type="InterPro" id="IPR035965">
    <property type="entry name" value="PAS-like_dom_sf"/>
</dbReference>
<dbReference type="SMART" id="SM00388">
    <property type="entry name" value="HisKA"/>
    <property type="match status" value="1"/>
</dbReference>
<keyword evidence="10" id="KW-0067">ATP-binding</keyword>
<reference evidence="24 25" key="1">
    <citation type="submission" date="2019-06" db="EMBL/GenBank/DDBJ databases">
        <title>New taxonomy in bacterial strain CC-CFT640, isolated from vineyard.</title>
        <authorList>
            <person name="Lin S.-Y."/>
            <person name="Tsai C.-F."/>
            <person name="Young C.-C."/>
        </authorList>
    </citation>
    <scope>NUCLEOTIDE SEQUENCE [LARGE SCALE GENOMIC DNA]</scope>
    <source>
        <strain evidence="24 25">CC-CFT640</strain>
    </source>
</reference>
<feature type="transmembrane region" description="Helical" evidence="20">
    <location>
        <begin position="193"/>
        <end position="210"/>
    </location>
</feature>
<sequence length="1177" mass="127170">MKPTPGRMGRSRISSMHGAVPPDATPISPPQPLAPDDPRVTIELKRRIAAKMAPYRYAPIVMWALGVVYLASTVPIWVTAGLIAVRLTVAVWLDRLIVMGLAIKDETAAWRFGRIFTLYNASVGIAWSLVGIAAIHFGNQGAQIVWSLMAMLFLIADIPSRSHHPPASQSLMLALVLPLLPFVVIHRSFVGDVNAVCGILLIILTLPVFTRRLEAAQRRVIIRDFNYELLAESLTAARNEAEAAREAAEKAQRQLDDAIRALPSGFALYDADDRLVTCNDAYPALAALPRDAVRPGMTYADLLRALPPPRPGMPARDAAWFEQMLALHRGGDSDREMATAAGGWVRVSKHATRDGAIVTLVTDLTHARQREAELATTRAQAERARAEIGDAIAALPVGVAVLDPALRMVVVNDAFASVLPGVENVREAGTPLADVLREAVRRGVAPGVSEGETGDRWVAWWHRELSDPKRPFEGALQDGRWVRYAASRTPLGNVVLAVSDITALKAREVELARAKGTAEQARDAAEAARADALRTRGMVDAVVKNMTDGVALYDQDGKWIFVNESILTFHDLTREIIVNQPTLRDTFLFQAARGDWGEMTPEQVEAAIEARLRAFNAPGGARELRQLRNGRFIEYQIKPLATGETLMVQRDVTALKQSELEAQHARDEAEAANQAKSTFLATMSHEIRTPMNGVLGSAELLEREALSERQRRLVGTVRTSATALLRIIDDVLDFSKIEAGRMELEHTPFGLRALVEGTGDTLRVQAQRKGLSLTSAIEPGSRDGLIGDPTRVRQILYNLIGNAIKFTEIGGVRVTARTDGGNGMPVTLALSVTDSGIGMDAAQVARLFQPFAQADSSTTRRFGGTGLGLSIVRRLAQLMGGDVTVSSVAGHGSTFTATLVVDADVSRPADRSRAAEPSADADSGASPGRLVGRVLAVDDYDVNLEVLAGQLDILGVGVDLARNGIEALTQWRSGDYALVLTDIHMPDMDGFELTRQIRTEEAGRRESIRTPIVALTANALKGEAERCLAAGMDDYLTKPLTLERLRAALDRWMRGAPPAPADDAPEIIDRSALGRLFGDNPVMIARMTARFRDSAARLVADIDAQWSAEDLASVAETAHKLKGAARTGGATALGDLAAALEQEARAGRREDCRDLVASIAAEWPRVHAALASESAHI</sequence>
<feature type="domain" description="Histidine kinase" evidence="21">
    <location>
        <begin position="682"/>
        <end position="903"/>
    </location>
</feature>
<keyword evidence="18" id="KW-0175">Coiled coil</keyword>
<protein>
    <recommendedName>
        <fullName evidence="15">Sensory/regulatory protein RpfC</fullName>
        <ecNumber evidence="3">2.7.13.3</ecNumber>
    </recommendedName>
</protein>
<dbReference type="Proteomes" id="UP000321638">
    <property type="component" value="Unassembled WGS sequence"/>
</dbReference>
<dbReference type="SMART" id="SM00091">
    <property type="entry name" value="PAS"/>
    <property type="match status" value="3"/>
</dbReference>
<dbReference type="SMART" id="SM00387">
    <property type="entry name" value="HATPase_c"/>
    <property type="match status" value="1"/>
</dbReference>
<dbReference type="InterPro" id="IPR005467">
    <property type="entry name" value="His_kinase_dom"/>
</dbReference>
<evidence type="ECO:0000256" key="11">
    <source>
        <dbReference type="ARBA" id="ARBA00022989"/>
    </source>
</evidence>
<evidence type="ECO:0000313" key="24">
    <source>
        <dbReference type="EMBL" id="TXL81949.1"/>
    </source>
</evidence>
<name>A0A5C8PVQ9_9HYPH</name>
<comment type="subcellular location">
    <subcellularLocation>
        <location evidence="2">Cell membrane</location>
        <topology evidence="2">Multi-pass membrane protein</topology>
    </subcellularLocation>
</comment>
<dbReference type="Pfam" id="PF12860">
    <property type="entry name" value="PAS_7"/>
    <property type="match status" value="3"/>
</dbReference>
<evidence type="ECO:0000256" key="8">
    <source>
        <dbReference type="ARBA" id="ARBA00022741"/>
    </source>
</evidence>
<evidence type="ECO:0000259" key="22">
    <source>
        <dbReference type="PROSITE" id="PS50110"/>
    </source>
</evidence>
<keyword evidence="12" id="KW-0902">Two-component regulatory system</keyword>
<dbReference type="AlphaFoldDB" id="A0A5C8PVQ9"/>
<evidence type="ECO:0000256" key="17">
    <source>
        <dbReference type="PROSITE-ProRule" id="PRU00169"/>
    </source>
</evidence>
<dbReference type="Gene3D" id="3.40.50.2300">
    <property type="match status" value="1"/>
</dbReference>
<keyword evidence="25" id="KW-1185">Reference proteome</keyword>
<dbReference type="GO" id="GO:0005886">
    <property type="term" value="C:plasma membrane"/>
    <property type="evidence" value="ECO:0007669"/>
    <property type="project" value="UniProtKB-SubCell"/>
</dbReference>
<evidence type="ECO:0000256" key="9">
    <source>
        <dbReference type="ARBA" id="ARBA00022777"/>
    </source>
</evidence>
<feature type="domain" description="HPt" evidence="23">
    <location>
        <begin position="1080"/>
        <end position="1177"/>
    </location>
</feature>
<dbReference type="SUPFAM" id="SSF47384">
    <property type="entry name" value="Homodimeric domain of signal transducing histidine kinase"/>
    <property type="match status" value="1"/>
</dbReference>
<dbReference type="FunFam" id="3.30.565.10:FF:000010">
    <property type="entry name" value="Sensor histidine kinase RcsC"/>
    <property type="match status" value="1"/>
</dbReference>
<feature type="coiled-coil region" evidence="18">
    <location>
        <begin position="227"/>
        <end position="261"/>
    </location>
</feature>
<dbReference type="SMART" id="SM00073">
    <property type="entry name" value="HPT"/>
    <property type="match status" value="1"/>
</dbReference>
<keyword evidence="5 17" id="KW-0597">Phosphoprotein</keyword>
<dbReference type="PROSITE" id="PS50894">
    <property type="entry name" value="HPT"/>
    <property type="match status" value="1"/>
</dbReference>
<dbReference type="Gene3D" id="1.10.287.130">
    <property type="match status" value="1"/>
</dbReference>
<dbReference type="GO" id="GO:0000155">
    <property type="term" value="F:phosphorelay sensor kinase activity"/>
    <property type="evidence" value="ECO:0007669"/>
    <property type="project" value="InterPro"/>
</dbReference>
<feature type="transmembrane region" description="Helical" evidence="20">
    <location>
        <begin position="115"/>
        <end position="135"/>
    </location>
</feature>
<evidence type="ECO:0000256" key="6">
    <source>
        <dbReference type="ARBA" id="ARBA00022679"/>
    </source>
</evidence>
<dbReference type="PRINTS" id="PR00344">
    <property type="entry name" value="BCTRLSENSOR"/>
</dbReference>
<evidence type="ECO:0000256" key="7">
    <source>
        <dbReference type="ARBA" id="ARBA00022692"/>
    </source>
</evidence>
<comment type="catalytic activity">
    <reaction evidence="1">
        <text>ATP + protein L-histidine = ADP + protein N-phospho-L-histidine.</text>
        <dbReference type="EC" id="2.7.13.3"/>
    </reaction>
</comment>
<dbReference type="SUPFAM" id="SSF55785">
    <property type="entry name" value="PYP-like sensor domain (PAS domain)"/>
    <property type="match status" value="2"/>
</dbReference>
<evidence type="ECO:0000256" key="1">
    <source>
        <dbReference type="ARBA" id="ARBA00000085"/>
    </source>
</evidence>
<dbReference type="Gene3D" id="3.30.565.10">
    <property type="entry name" value="Histidine kinase-like ATPase, C-terminal domain"/>
    <property type="match status" value="1"/>
</dbReference>
<keyword evidence="7 20" id="KW-0812">Transmembrane</keyword>
<proteinExistence type="predicted"/>
<dbReference type="CDD" id="cd00088">
    <property type="entry name" value="HPT"/>
    <property type="match status" value="1"/>
</dbReference>
<dbReference type="GO" id="GO:0005524">
    <property type="term" value="F:ATP binding"/>
    <property type="evidence" value="ECO:0007669"/>
    <property type="project" value="UniProtKB-KW"/>
</dbReference>
<evidence type="ECO:0000256" key="10">
    <source>
        <dbReference type="ARBA" id="ARBA00022840"/>
    </source>
</evidence>
<dbReference type="CDD" id="cd16922">
    <property type="entry name" value="HATPase_EvgS-ArcB-TorS-like"/>
    <property type="match status" value="1"/>
</dbReference>
<evidence type="ECO:0000256" key="5">
    <source>
        <dbReference type="ARBA" id="ARBA00022553"/>
    </source>
</evidence>
<evidence type="ECO:0000256" key="13">
    <source>
        <dbReference type="ARBA" id="ARBA00023136"/>
    </source>
</evidence>
<keyword evidence="6" id="KW-0808">Transferase</keyword>
<evidence type="ECO:0000313" key="25">
    <source>
        <dbReference type="Proteomes" id="UP000321638"/>
    </source>
</evidence>
<dbReference type="InterPro" id="IPR003594">
    <property type="entry name" value="HATPase_dom"/>
</dbReference>
<dbReference type="SMART" id="SM00448">
    <property type="entry name" value="REC"/>
    <property type="match status" value="1"/>
</dbReference>
<dbReference type="PANTHER" id="PTHR45339:SF1">
    <property type="entry name" value="HYBRID SIGNAL TRANSDUCTION HISTIDINE KINASE J"/>
    <property type="match status" value="1"/>
</dbReference>
<dbReference type="CDD" id="cd00082">
    <property type="entry name" value="HisKA"/>
    <property type="match status" value="1"/>
</dbReference>
<keyword evidence="13 20" id="KW-0472">Membrane</keyword>
<dbReference type="InterPro" id="IPR004358">
    <property type="entry name" value="Sig_transdc_His_kin-like_C"/>
</dbReference>
<feature type="coiled-coil region" evidence="18">
    <location>
        <begin position="504"/>
        <end position="531"/>
    </location>
</feature>
<evidence type="ECO:0000256" key="12">
    <source>
        <dbReference type="ARBA" id="ARBA00023012"/>
    </source>
</evidence>
<dbReference type="InterPro" id="IPR001789">
    <property type="entry name" value="Sig_transdc_resp-reg_receiver"/>
</dbReference>
<dbReference type="Gene3D" id="3.30.450.20">
    <property type="entry name" value="PAS domain"/>
    <property type="match status" value="3"/>
</dbReference>
<keyword evidence="11 20" id="KW-1133">Transmembrane helix</keyword>
<feature type="transmembrane region" description="Helical" evidence="20">
    <location>
        <begin position="55"/>
        <end position="77"/>
    </location>
</feature>
<feature type="modified residue" description="Phosphohistidine" evidence="16">
    <location>
        <position position="1119"/>
    </location>
</feature>
<evidence type="ECO:0000256" key="4">
    <source>
        <dbReference type="ARBA" id="ARBA00022475"/>
    </source>
</evidence>
<evidence type="ECO:0000256" key="2">
    <source>
        <dbReference type="ARBA" id="ARBA00004651"/>
    </source>
</evidence>
<dbReference type="PANTHER" id="PTHR45339">
    <property type="entry name" value="HYBRID SIGNAL TRANSDUCTION HISTIDINE KINASE J"/>
    <property type="match status" value="1"/>
</dbReference>
<dbReference type="Pfam" id="PF00072">
    <property type="entry name" value="Response_reg"/>
    <property type="match status" value="1"/>
</dbReference>
<evidence type="ECO:0000256" key="16">
    <source>
        <dbReference type="PROSITE-ProRule" id="PRU00110"/>
    </source>
</evidence>
<organism evidence="24 25">
    <name type="scientific">Vineibacter terrae</name>
    <dbReference type="NCBI Taxonomy" id="2586908"/>
    <lineage>
        <taxon>Bacteria</taxon>
        <taxon>Pseudomonadati</taxon>
        <taxon>Pseudomonadota</taxon>
        <taxon>Alphaproteobacteria</taxon>
        <taxon>Hyphomicrobiales</taxon>
        <taxon>Vineibacter</taxon>
    </lineage>
</organism>
<evidence type="ECO:0000256" key="3">
    <source>
        <dbReference type="ARBA" id="ARBA00012438"/>
    </source>
</evidence>
<feature type="region of interest" description="Disordered" evidence="19">
    <location>
        <begin position="906"/>
        <end position="925"/>
    </location>
</feature>
<evidence type="ECO:0000256" key="20">
    <source>
        <dbReference type="SAM" id="Phobius"/>
    </source>
</evidence>
<dbReference type="InterPro" id="IPR003661">
    <property type="entry name" value="HisK_dim/P_dom"/>
</dbReference>
<dbReference type="SUPFAM" id="SSF47226">
    <property type="entry name" value="Histidine-containing phosphotransfer domain, HPT domain"/>
    <property type="match status" value="1"/>
</dbReference>
<dbReference type="InterPro" id="IPR036097">
    <property type="entry name" value="HisK_dim/P_sf"/>
</dbReference>
<comment type="caution">
    <text evidence="24">The sequence shown here is derived from an EMBL/GenBank/DDBJ whole genome shotgun (WGS) entry which is preliminary data.</text>
</comment>
<feature type="transmembrane region" description="Helical" evidence="20">
    <location>
        <begin position="83"/>
        <end position="103"/>
    </location>
</feature>
<dbReference type="FunFam" id="1.10.287.130:FF:000002">
    <property type="entry name" value="Two-component osmosensing histidine kinase"/>
    <property type="match status" value="1"/>
</dbReference>
<evidence type="ECO:0000256" key="15">
    <source>
        <dbReference type="ARBA" id="ARBA00068150"/>
    </source>
</evidence>
<dbReference type="InterPro" id="IPR011006">
    <property type="entry name" value="CheY-like_superfamily"/>
</dbReference>
<evidence type="ECO:0000256" key="14">
    <source>
        <dbReference type="ARBA" id="ARBA00064003"/>
    </source>
</evidence>
<accession>A0A5C8PVQ9</accession>
<dbReference type="InterPro" id="IPR036890">
    <property type="entry name" value="HATPase_C_sf"/>
</dbReference>
<keyword evidence="8" id="KW-0547">Nucleotide-binding</keyword>
<dbReference type="SUPFAM" id="SSF55874">
    <property type="entry name" value="ATPase domain of HSP90 chaperone/DNA topoisomerase II/histidine kinase"/>
    <property type="match status" value="1"/>
</dbReference>
<comment type="subunit">
    <text evidence="14">At low DSF concentrations, interacts with RpfF.</text>
</comment>
<dbReference type="Pfam" id="PF02518">
    <property type="entry name" value="HATPase_c"/>
    <property type="match status" value="1"/>
</dbReference>
<dbReference type="Pfam" id="PF01627">
    <property type="entry name" value="Hpt"/>
    <property type="match status" value="1"/>
</dbReference>
<keyword evidence="4" id="KW-1003">Cell membrane</keyword>
<feature type="domain" description="Response regulatory" evidence="22">
    <location>
        <begin position="933"/>
        <end position="1053"/>
    </location>
</feature>
<evidence type="ECO:0000256" key="19">
    <source>
        <dbReference type="SAM" id="MobiDB-lite"/>
    </source>
</evidence>
<evidence type="ECO:0000256" key="18">
    <source>
        <dbReference type="SAM" id="Coils"/>
    </source>
</evidence>